<sequence>MGFPNERESGTESTPRRSRRAKGPESTPRGEDAPPSPPRRARGEDAQESGPRRARAEGAPDSAPRRARGEGEPESTPRRSRRAGSTESAPRLSRKERKAAEAAEADGGTFAGAFTPADTGAAPPSGAPPYGFASGPGPAAAGGAEPKADERVETGPTHRTWSPYDEENRSRGPLWAVLGGVAVLALLGGGLALMFNADDPGAAATDASRRTSAPIPTGPAGKYGYAGARRTDPDPLTVRELFKAKKITVAGRAYQQTITSKDKKCGDGVLGTKIAKALKTGKCTQMMRASFRDKSGKVIGTVGVANLNTSKNATKVARAAGAADYVKPLAGKDEITKFLGSGSGGAKVWTHGHYAVMVWFQTKDGVKPDKKVSKTLFQAADDITKATVFKALDARTLTGARAT</sequence>
<name>A0A918A7J9_9ACTN</name>
<evidence type="ECO:0000256" key="1">
    <source>
        <dbReference type="SAM" id="MobiDB-lite"/>
    </source>
</evidence>
<evidence type="ECO:0000313" key="2">
    <source>
        <dbReference type="EMBL" id="GGP10576.1"/>
    </source>
</evidence>
<proteinExistence type="predicted"/>
<dbReference type="RefSeq" id="WP_189141214.1">
    <property type="nucleotide sequence ID" value="NZ_BMNK01000009.1"/>
</dbReference>
<feature type="compositionally biased region" description="Basic and acidic residues" evidence="1">
    <location>
        <begin position="41"/>
        <end position="77"/>
    </location>
</feature>
<feature type="region of interest" description="Disordered" evidence="1">
    <location>
        <begin position="1"/>
        <end position="169"/>
    </location>
</feature>
<accession>A0A918A7J9</accession>
<protein>
    <submittedName>
        <fullName evidence="2">Uncharacterized protein</fullName>
    </submittedName>
</protein>
<gene>
    <name evidence="2" type="ORF">GCM10012278_50760</name>
</gene>
<feature type="compositionally biased region" description="Basic and acidic residues" evidence="1">
    <location>
        <begin position="1"/>
        <end position="10"/>
    </location>
</feature>
<feature type="compositionally biased region" description="Low complexity" evidence="1">
    <location>
        <begin position="202"/>
        <end position="213"/>
    </location>
</feature>
<dbReference type="Proteomes" id="UP000660745">
    <property type="component" value="Unassembled WGS sequence"/>
</dbReference>
<reference evidence="2" key="2">
    <citation type="submission" date="2020-09" db="EMBL/GenBank/DDBJ databases">
        <authorList>
            <person name="Sun Q."/>
            <person name="Zhou Y."/>
        </authorList>
    </citation>
    <scope>NUCLEOTIDE SEQUENCE</scope>
    <source>
        <strain evidence="2">CGMCC 4.7430</strain>
    </source>
</reference>
<evidence type="ECO:0000313" key="3">
    <source>
        <dbReference type="Proteomes" id="UP000660745"/>
    </source>
</evidence>
<feature type="region of interest" description="Disordered" evidence="1">
    <location>
        <begin position="202"/>
        <end position="229"/>
    </location>
</feature>
<feature type="compositionally biased region" description="Low complexity" evidence="1">
    <location>
        <begin position="105"/>
        <end position="145"/>
    </location>
</feature>
<organism evidence="2 3">
    <name type="scientific">Nonomuraea glycinis</name>
    <dbReference type="NCBI Taxonomy" id="2047744"/>
    <lineage>
        <taxon>Bacteria</taxon>
        <taxon>Bacillati</taxon>
        <taxon>Actinomycetota</taxon>
        <taxon>Actinomycetes</taxon>
        <taxon>Streptosporangiales</taxon>
        <taxon>Streptosporangiaceae</taxon>
        <taxon>Nonomuraea</taxon>
    </lineage>
</organism>
<comment type="caution">
    <text evidence="2">The sequence shown here is derived from an EMBL/GenBank/DDBJ whole genome shotgun (WGS) entry which is preliminary data.</text>
</comment>
<dbReference type="EMBL" id="BMNK01000009">
    <property type="protein sequence ID" value="GGP10576.1"/>
    <property type="molecule type" value="Genomic_DNA"/>
</dbReference>
<keyword evidence="3" id="KW-1185">Reference proteome</keyword>
<dbReference type="AlphaFoldDB" id="A0A918A7J9"/>
<reference evidence="2" key="1">
    <citation type="journal article" date="2014" name="Int. J. Syst. Evol. Microbiol.">
        <title>Complete genome sequence of Corynebacterium casei LMG S-19264T (=DSM 44701T), isolated from a smear-ripened cheese.</title>
        <authorList>
            <consortium name="US DOE Joint Genome Institute (JGI-PGF)"/>
            <person name="Walter F."/>
            <person name="Albersmeier A."/>
            <person name="Kalinowski J."/>
            <person name="Ruckert C."/>
        </authorList>
    </citation>
    <scope>NUCLEOTIDE SEQUENCE</scope>
    <source>
        <strain evidence="2">CGMCC 4.7430</strain>
    </source>
</reference>